<protein>
    <recommendedName>
        <fullName evidence="1">GIY-YIG domain-containing protein</fullName>
    </recommendedName>
</protein>
<accession>A0A3S5AMM3</accession>
<dbReference type="OrthoDB" id="8064685at2759"/>
<dbReference type="Proteomes" id="UP000784294">
    <property type="component" value="Unassembled WGS sequence"/>
</dbReference>
<organism evidence="2 3">
    <name type="scientific">Protopolystoma xenopodis</name>
    <dbReference type="NCBI Taxonomy" id="117903"/>
    <lineage>
        <taxon>Eukaryota</taxon>
        <taxon>Metazoa</taxon>
        <taxon>Spiralia</taxon>
        <taxon>Lophotrochozoa</taxon>
        <taxon>Platyhelminthes</taxon>
        <taxon>Monogenea</taxon>
        <taxon>Polyopisthocotylea</taxon>
        <taxon>Polystomatidea</taxon>
        <taxon>Polystomatidae</taxon>
        <taxon>Protopolystoma</taxon>
    </lineage>
</organism>
<reference evidence="2" key="1">
    <citation type="submission" date="2018-11" db="EMBL/GenBank/DDBJ databases">
        <authorList>
            <consortium name="Pathogen Informatics"/>
        </authorList>
    </citation>
    <scope>NUCLEOTIDE SEQUENCE</scope>
</reference>
<comment type="caution">
    <text evidence="2">The sequence shown here is derived from an EMBL/GenBank/DDBJ whole genome shotgun (WGS) entry which is preliminary data.</text>
</comment>
<sequence length="146" mass="16829">MLSRSGCCKIFCSCGNAYAGETCRRIHKRLSEQKTACEGMWLRKSELAENLARTGHQIDLSNVKCLAEYEDYTNQKMEYQGDDKGEENTFLALSTQHEKTDKLECSGVYRIKCGNCEQKYIGETGRKIGRRIKEHQRLCKNMDTQR</sequence>
<dbReference type="AlphaFoldDB" id="A0A3S5AMM3"/>
<dbReference type="EMBL" id="CAAALY010266108">
    <property type="protein sequence ID" value="VEL40717.1"/>
    <property type="molecule type" value="Genomic_DNA"/>
</dbReference>
<evidence type="ECO:0000313" key="3">
    <source>
        <dbReference type="Proteomes" id="UP000784294"/>
    </source>
</evidence>
<keyword evidence="3" id="KW-1185">Reference proteome</keyword>
<gene>
    <name evidence="2" type="ORF">PXEA_LOCUS34157</name>
</gene>
<evidence type="ECO:0000259" key="1">
    <source>
        <dbReference type="PROSITE" id="PS50164"/>
    </source>
</evidence>
<feature type="domain" description="GIY-YIG" evidence="1">
    <location>
        <begin position="104"/>
        <end position="146"/>
    </location>
</feature>
<dbReference type="InterPro" id="IPR000305">
    <property type="entry name" value="GIY-YIG_endonuc"/>
</dbReference>
<name>A0A3S5AMM3_9PLAT</name>
<proteinExistence type="predicted"/>
<evidence type="ECO:0000313" key="2">
    <source>
        <dbReference type="EMBL" id="VEL40717.1"/>
    </source>
</evidence>
<dbReference type="Pfam" id="PF01541">
    <property type="entry name" value="GIY-YIG"/>
    <property type="match status" value="1"/>
</dbReference>
<dbReference type="PROSITE" id="PS50164">
    <property type="entry name" value="GIY_YIG"/>
    <property type="match status" value="1"/>
</dbReference>